<reference evidence="5" key="1">
    <citation type="submission" date="2017-05" db="EMBL/GenBank/DDBJ databases">
        <title>Improved OligoMM genomes.</title>
        <authorList>
            <person name="Garzetti D."/>
        </authorList>
    </citation>
    <scope>NUCLEOTIDE SEQUENCE [LARGE SCALE GENOMIC DNA]</scope>
    <source>
        <strain evidence="5">KB18</strain>
    </source>
</reference>
<protein>
    <recommendedName>
        <fullName evidence="6">Oxidoreductase</fullName>
    </recommendedName>
</protein>
<dbReference type="PANTHER" id="PTHR42901:SF1">
    <property type="entry name" value="ALCOHOL DEHYDROGENASE"/>
    <property type="match status" value="1"/>
</dbReference>
<evidence type="ECO:0000256" key="2">
    <source>
        <dbReference type="ARBA" id="ARBA00023002"/>
    </source>
</evidence>
<dbReference type="InterPro" id="IPR036291">
    <property type="entry name" value="NAD(P)-bd_dom_sf"/>
</dbReference>
<dbReference type="PRINTS" id="PR00080">
    <property type="entry name" value="SDRFAMILY"/>
</dbReference>
<accession>A0ABN4ZZ32</accession>
<evidence type="ECO:0000313" key="4">
    <source>
        <dbReference type="EMBL" id="ASB39277.1"/>
    </source>
</evidence>
<dbReference type="Gene3D" id="3.40.50.720">
    <property type="entry name" value="NAD(P)-binding Rossmann-like Domain"/>
    <property type="match status" value="1"/>
</dbReference>
<dbReference type="Pfam" id="PF00106">
    <property type="entry name" value="adh_short"/>
    <property type="match status" value="1"/>
</dbReference>
<dbReference type="PANTHER" id="PTHR42901">
    <property type="entry name" value="ALCOHOL DEHYDROGENASE"/>
    <property type="match status" value="1"/>
</dbReference>
<comment type="similarity">
    <text evidence="1 3">Belongs to the short-chain dehydrogenases/reductases (SDR) family.</text>
</comment>
<dbReference type="InterPro" id="IPR002347">
    <property type="entry name" value="SDR_fam"/>
</dbReference>
<proteinExistence type="inferred from homology"/>
<evidence type="ECO:0008006" key="6">
    <source>
        <dbReference type="Google" id="ProtNLM"/>
    </source>
</evidence>
<dbReference type="SUPFAM" id="SSF51735">
    <property type="entry name" value="NAD(P)-binding Rossmann-fold domains"/>
    <property type="match status" value="1"/>
</dbReference>
<dbReference type="InterPro" id="IPR020904">
    <property type="entry name" value="Sc_DH/Rdtase_CS"/>
</dbReference>
<dbReference type="Proteomes" id="UP000196710">
    <property type="component" value="Chromosome"/>
</dbReference>
<organism evidence="4 5">
    <name type="scientific">Acutalibacter muris</name>
    <dbReference type="NCBI Taxonomy" id="1796620"/>
    <lineage>
        <taxon>Bacteria</taxon>
        <taxon>Bacillati</taxon>
        <taxon>Bacillota</taxon>
        <taxon>Clostridia</taxon>
        <taxon>Eubacteriales</taxon>
        <taxon>Acutalibacteraceae</taxon>
        <taxon>Acutalibacter</taxon>
    </lineage>
</organism>
<sequence>MKGETAMVTAVITGASGGLGREYINAVIAEYPSVDAFWLIARRKELLKEIAGEHPDKTIAAISLDLSEEESLDIFEQLLKENTPEIKVLINNAGFGKCEDFFSSNRRAQTDMVDLNCRALMGMTRLCLPYMLDDSLIINVSSIAAFAPTPRMSVYAATKSFVLSLSKALHDELRPRGIKVLAVCPGPMDTEFWRVANVPEGRSRLIDKLPRVSAPEVAARSLKAAKRGKLVYTNSFFYKLYRLIGKLLPHGFLMQFTEI</sequence>
<keyword evidence="2" id="KW-0560">Oxidoreductase</keyword>
<evidence type="ECO:0000313" key="5">
    <source>
        <dbReference type="Proteomes" id="UP000196710"/>
    </source>
</evidence>
<dbReference type="EMBL" id="CP021422">
    <property type="protein sequence ID" value="ASB39277.1"/>
    <property type="molecule type" value="Genomic_DNA"/>
</dbReference>
<gene>
    <name evidence="4" type="ORF">ADH66_00560</name>
</gene>
<dbReference type="PROSITE" id="PS00061">
    <property type="entry name" value="ADH_SHORT"/>
    <property type="match status" value="1"/>
</dbReference>
<name>A0ABN4ZZ32_9FIRM</name>
<dbReference type="CDD" id="cd05233">
    <property type="entry name" value="SDR_c"/>
    <property type="match status" value="1"/>
</dbReference>
<evidence type="ECO:0000256" key="3">
    <source>
        <dbReference type="RuleBase" id="RU000363"/>
    </source>
</evidence>
<keyword evidence="5" id="KW-1185">Reference proteome</keyword>
<evidence type="ECO:0000256" key="1">
    <source>
        <dbReference type="ARBA" id="ARBA00006484"/>
    </source>
</evidence>
<dbReference type="PRINTS" id="PR00081">
    <property type="entry name" value="GDHRDH"/>
</dbReference>